<protein>
    <submittedName>
        <fullName evidence="2">Uncharacterized protein</fullName>
    </submittedName>
</protein>
<comment type="caution">
    <text evidence="2">The sequence shown here is derived from an EMBL/GenBank/DDBJ whole genome shotgun (WGS) entry which is preliminary data.</text>
</comment>
<dbReference type="Proteomes" id="UP001359485">
    <property type="component" value="Unassembled WGS sequence"/>
</dbReference>
<accession>A0ABR1B1T0</accession>
<sequence length="69" mass="7767">MNMPRDFNYEGDMKARGGNAQQGPSLRQISLVGKVQRESDGSVMIGKARLPRRHLPLVKFRGLEIKMAK</sequence>
<reference evidence="2 3" key="1">
    <citation type="submission" date="2023-09" db="EMBL/GenBank/DDBJ databases">
        <title>Genomes of two closely related lineages of the louse Polyplax serrata with different host specificities.</title>
        <authorList>
            <person name="Martinu J."/>
            <person name="Tarabai H."/>
            <person name="Stefka J."/>
            <person name="Hypsa V."/>
        </authorList>
    </citation>
    <scope>NUCLEOTIDE SEQUENCE [LARGE SCALE GENOMIC DNA]</scope>
    <source>
        <strain evidence="2">98ZLc_SE</strain>
    </source>
</reference>
<evidence type="ECO:0000256" key="1">
    <source>
        <dbReference type="SAM" id="MobiDB-lite"/>
    </source>
</evidence>
<gene>
    <name evidence="2" type="ORF">RUM44_004080</name>
</gene>
<dbReference type="EMBL" id="JAWJWF010000004">
    <property type="protein sequence ID" value="KAK6633473.1"/>
    <property type="molecule type" value="Genomic_DNA"/>
</dbReference>
<keyword evidence="3" id="KW-1185">Reference proteome</keyword>
<evidence type="ECO:0000313" key="2">
    <source>
        <dbReference type="EMBL" id="KAK6633473.1"/>
    </source>
</evidence>
<organism evidence="2 3">
    <name type="scientific">Polyplax serrata</name>
    <name type="common">Common mouse louse</name>
    <dbReference type="NCBI Taxonomy" id="468196"/>
    <lineage>
        <taxon>Eukaryota</taxon>
        <taxon>Metazoa</taxon>
        <taxon>Ecdysozoa</taxon>
        <taxon>Arthropoda</taxon>
        <taxon>Hexapoda</taxon>
        <taxon>Insecta</taxon>
        <taxon>Pterygota</taxon>
        <taxon>Neoptera</taxon>
        <taxon>Paraneoptera</taxon>
        <taxon>Psocodea</taxon>
        <taxon>Troctomorpha</taxon>
        <taxon>Phthiraptera</taxon>
        <taxon>Anoplura</taxon>
        <taxon>Polyplacidae</taxon>
        <taxon>Polyplax</taxon>
    </lineage>
</organism>
<evidence type="ECO:0000313" key="3">
    <source>
        <dbReference type="Proteomes" id="UP001359485"/>
    </source>
</evidence>
<name>A0ABR1B1T0_POLSC</name>
<proteinExistence type="predicted"/>
<feature type="region of interest" description="Disordered" evidence="1">
    <location>
        <begin position="1"/>
        <end position="24"/>
    </location>
</feature>